<reference evidence="1 2" key="1">
    <citation type="submission" date="2020-08" db="EMBL/GenBank/DDBJ databases">
        <title>Genomic Encyclopedia of Type Strains, Phase IV (KMG-IV): sequencing the most valuable type-strain genomes for metagenomic binning, comparative biology and taxonomic classification.</title>
        <authorList>
            <person name="Goeker M."/>
        </authorList>
    </citation>
    <scope>NUCLEOTIDE SEQUENCE [LARGE SCALE GENOMIC DNA]</scope>
    <source>
        <strain evidence="1 2">DSM 22071</strain>
    </source>
</reference>
<gene>
    <name evidence="1" type="ORF">HNR37_000860</name>
</gene>
<organism evidence="1 2">
    <name type="scientific">Desulfurispira natronophila</name>
    <dbReference type="NCBI Taxonomy" id="682562"/>
    <lineage>
        <taxon>Bacteria</taxon>
        <taxon>Pseudomonadati</taxon>
        <taxon>Chrysiogenota</taxon>
        <taxon>Chrysiogenia</taxon>
        <taxon>Chrysiogenales</taxon>
        <taxon>Chrysiogenaceae</taxon>
        <taxon>Desulfurispira</taxon>
    </lineage>
</organism>
<proteinExistence type="predicted"/>
<accession>A0A7W7Y3W3</accession>
<name>A0A7W7Y3W3_9BACT</name>
<dbReference type="Proteomes" id="UP000528322">
    <property type="component" value="Unassembled WGS sequence"/>
</dbReference>
<evidence type="ECO:0000313" key="2">
    <source>
        <dbReference type="Proteomes" id="UP000528322"/>
    </source>
</evidence>
<comment type="caution">
    <text evidence="1">The sequence shown here is derived from an EMBL/GenBank/DDBJ whole genome shotgun (WGS) entry which is preliminary data.</text>
</comment>
<sequence length="49" mass="5896">MKWIMAKFQMGSLHASHRELSLYFVDLSVFYRSYLSCDRINLDGYAYMH</sequence>
<evidence type="ECO:0000313" key="1">
    <source>
        <dbReference type="EMBL" id="MBB5021548.1"/>
    </source>
</evidence>
<protein>
    <submittedName>
        <fullName evidence="1">Uncharacterized protein</fullName>
    </submittedName>
</protein>
<dbReference type="EMBL" id="JACHID010000004">
    <property type="protein sequence ID" value="MBB5021548.1"/>
    <property type="molecule type" value="Genomic_DNA"/>
</dbReference>
<dbReference type="AlphaFoldDB" id="A0A7W7Y3W3"/>
<keyword evidence="2" id="KW-1185">Reference proteome</keyword>